<sequence>MTTESPTRACGCPDFSRARLSRRRFLGTTAAGAGALVGAQLVGDAYLQVAYGGTPGGNVVVVLSLRGGADGLSIVVPRGADHDRLASYRPNIVVPERTLLGADQRFGLHPALGALLPMWNAGSFGAVHAVGLPAPNRSHFEAMEEMEDADPGSTARVGWINRMIGLDPAAAPQDAVTLGSTLLPTSMIGPAPALSAYQVSDFAVPDLGARQAVRRGSLDTMWQQDQSALGDGLRLALASTTALAPLVDDAANAVHLGAYPEGPLAQVLANTAALIRADVGTRVVAVDYGDWDMHEGVGGVDGGWMHDHLAHFAAALKAFFADLGPAASRVTVVTISEFGRRLEENGDGGVDHGYGNAMLLLGAGVAGGKVHGAWPGLADADLEDGDLAMRQDYRSVLWEVMSHRFPAISGSRARLFPGLAPEDVGAMT</sequence>
<evidence type="ECO:0000313" key="2">
    <source>
        <dbReference type="Proteomes" id="UP000245507"/>
    </source>
</evidence>
<evidence type="ECO:0000313" key="1">
    <source>
        <dbReference type="EMBL" id="PWN01127.1"/>
    </source>
</evidence>
<dbReference type="RefSeq" id="WP_109697080.1">
    <property type="nucleotide sequence ID" value="NZ_QGDD01000011.1"/>
</dbReference>
<dbReference type="InterPro" id="IPR010869">
    <property type="entry name" value="DUF1501"/>
</dbReference>
<keyword evidence="2" id="KW-1185">Reference proteome</keyword>
<comment type="caution">
    <text evidence="1">The sequence shown here is derived from an EMBL/GenBank/DDBJ whole genome shotgun (WGS) entry which is preliminary data.</text>
</comment>
<dbReference type="InterPro" id="IPR019546">
    <property type="entry name" value="TAT_signal_bac_arc"/>
</dbReference>
<dbReference type="NCBIfam" id="TIGR01409">
    <property type="entry name" value="TAT_signal_seq"/>
    <property type="match status" value="1"/>
</dbReference>
<dbReference type="OrthoDB" id="9779968at2"/>
<dbReference type="Proteomes" id="UP000245507">
    <property type="component" value="Unassembled WGS sequence"/>
</dbReference>
<dbReference type="Pfam" id="PF07394">
    <property type="entry name" value="DUF1501"/>
    <property type="match status" value="1"/>
</dbReference>
<protein>
    <recommendedName>
        <fullName evidence="3">DUF1501 domain-containing protein</fullName>
    </recommendedName>
</protein>
<proteinExistence type="predicted"/>
<reference evidence="1 2" key="1">
    <citation type="submission" date="2018-05" db="EMBL/GenBank/DDBJ databases">
        <title>Nocardioides silvaticus genome.</title>
        <authorList>
            <person name="Li C."/>
            <person name="Wang G."/>
        </authorList>
    </citation>
    <scope>NUCLEOTIDE SEQUENCE [LARGE SCALE GENOMIC DNA]</scope>
    <source>
        <strain evidence="1 2">CCTCC AB 2018079</strain>
    </source>
</reference>
<name>A0A316TA62_9ACTN</name>
<organism evidence="1 2">
    <name type="scientific">Nocardioides silvaticus</name>
    <dbReference type="NCBI Taxonomy" id="2201891"/>
    <lineage>
        <taxon>Bacteria</taxon>
        <taxon>Bacillati</taxon>
        <taxon>Actinomycetota</taxon>
        <taxon>Actinomycetes</taxon>
        <taxon>Propionibacteriales</taxon>
        <taxon>Nocardioidaceae</taxon>
        <taxon>Nocardioides</taxon>
    </lineage>
</organism>
<gene>
    <name evidence="1" type="ORF">DJ010_19955</name>
</gene>
<dbReference type="PANTHER" id="PTHR43737:SF1">
    <property type="entry name" value="DUF1501 DOMAIN-CONTAINING PROTEIN"/>
    <property type="match status" value="1"/>
</dbReference>
<evidence type="ECO:0008006" key="3">
    <source>
        <dbReference type="Google" id="ProtNLM"/>
    </source>
</evidence>
<accession>A0A316TA62</accession>
<dbReference type="EMBL" id="QGDD01000011">
    <property type="protein sequence ID" value="PWN01127.1"/>
    <property type="molecule type" value="Genomic_DNA"/>
</dbReference>
<dbReference type="PROSITE" id="PS51318">
    <property type="entry name" value="TAT"/>
    <property type="match status" value="1"/>
</dbReference>
<dbReference type="InterPro" id="IPR006311">
    <property type="entry name" value="TAT_signal"/>
</dbReference>
<dbReference type="AlphaFoldDB" id="A0A316TA62"/>
<dbReference type="PANTHER" id="PTHR43737">
    <property type="entry name" value="BLL7424 PROTEIN"/>
    <property type="match status" value="1"/>
</dbReference>